<dbReference type="OrthoDB" id="9800872at2"/>
<evidence type="ECO:0000313" key="3">
    <source>
        <dbReference type="Proteomes" id="UP000242084"/>
    </source>
</evidence>
<dbReference type="SUPFAM" id="SSF52821">
    <property type="entry name" value="Rhodanese/Cell cycle control phosphatase"/>
    <property type="match status" value="1"/>
</dbReference>
<accession>A0A239YYR8</accession>
<dbReference type="PANTHER" id="PTHR43031:SF17">
    <property type="entry name" value="SULFURTRANSFERASE YTWF-RELATED"/>
    <property type="match status" value="1"/>
</dbReference>
<keyword evidence="3" id="KW-1185">Reference proteome</keyword>
<dbReference type="InterPro" id="IPR036873">
    <property type="entry name" value="Rhodanese-like_dom_sf"/>
</dbReference>
<dbReference type="KEGG" id="sste:SAMEA4384403_0981"/>
<protein>
    <submittedName>
        <fullName evidence="2">Rhodanese-like domain-containing protein</fullName>
    </submittedName>
</protein>
<reference evidence="2 3" key="1">
    <citation type="submission" date="2017-06" db="EMBL/GenBank/DDBJ databases">
        <authorList>
            <consortium name="Pathogen Informatics"/>
        </authorList>
    </citation>
    <scope>NUCLEOTIDE SEQUENCE [LARGE SCALE GENOMIC DNA]</scope>
    <source>
        <strain evidence="2 3">NCTC13839</strain>
    </source>
</reference>
<dbReference type="InterPro" id="IPR050229">
    <property type="entry name" value="GlpE_sulfurtransferase"/>
</dbReference>
<dbReference type="RefSeq" id="WP_095087352.1">
    <property type="nucleotide sequence ID" value="NZ_BMDM01000002.1"/>
</dbReference>
<feature type="domain" description="Rhodanese" evidence="1">
    <location>
        <begin position="15"/>
        <end position="102"/>
    </location>
</feature>
<dbReference type="Gene3D" id="3.40.250.10">
    <property type="entry name" value="Rhodanese-like domain"/>
    <property type="match status" value="1"/>
</dbReference>
<organism evidence="2 3">
    <name type="scientific">Mammaliicoccus stepanovicii</name>
    <dbReference type="NCBI Taxonomy" id="643214"/>
    <lineage>
        <taxon>Bacteria</taxon>
        <taxon>Bacillati</taxon>
        <taxon>Bacillota</taxon>
        <taxon>Bacilli</taxon>
        <taxon>Bacillales</taxon>
        <taxon>Staphylococcaceae</taxon>
        <taxon>Mammaliicoccus</taxon>
    </lineage>
</organism>
<sequence length="103" mass="11301">MKEVSVTELANLVSSSDPINIIDVREDDEVAFGVIPGAKHIPMGNIPDELKHFKDNETYYIVCAGGVRSAKVVDYLNDHDIDAVNVKGGMNEWGDDGLENNRV</sequence>
<dbReference type="PROSITE" id="PS50206">
    <property type="entry name" value="RHODANESE_3"/>
    <property type="match status" value="1"/>
</dbReference>
<dbReference type="AlphaFoldDB" id="A0A239YYR8"/>
<name>A0A239YYR8_9STAP</name>
<dbReference type="Proteomes" id="UP000242084">
    <property type="component" value="Chromosome 1"/>
</dbReference>
<dbReference type="Pfam" id="PF00581">
    <property type="entry name" value="Rhodanese"/>
    <property type="match status" value="1"/>
</dbReference>
<evidence type="ECO:0000313" key="2">
    <source>
        <dbReference type="EMBL" id="SNV63877.1"/>
    </source>
</evidence>
<dbReference type="InterPro" id="IPR001763">
    <property type="entry name" value="Rhodanese-like_dom"/>
</dbReference>
<evidence type="ECO:0000259" key="1">
    <source>
        <dbReference type="PROSITE" id="PS50206"/>
    </source>
</evidence>
<dbReference type="SMART" id="SM00450">
    <property type="entry name" value="RHOD"/>
    <property type="match status" value="1"/>
</dbReference>
<dbReference type="EMBL" id="LT906462">
    <property type="protein sequence ID" value="SNV63877.1"/>
    <property type="molecule type" value="Genomic_DNA"/>
</dbReference>
<gene>
    <name evidence="2" type="ORF">SAMEA4384403_00981</name>
</gene>
<proteinExistence type="predicted"/>
<dbReference type="PANTHER" id="PTHR43031">
    <property type="entry name" value="FAD-DEPENDENT OXIDOREDUCTASE"/>
    <property type="match status" value="1"/>
</dbReference>
<dbReference type="CDD" id="cd00158">
    <property type="entry name" value="RHOD"/>
    <property type="match status" value="1"/>
</dbReference>